<dbReference type="AlphaFoldDB" id="A3ZPT6"/>
<dbReference type="InterPro" id="IPR002747">
    <property type="entry name" value="SAM_OH_AdoTrfase"/>
</dbReference>
<dbReference type="SUPFAM" id="SSF102522">
    <property type="entry name" value="Bacterial fluorinating enzyme, N-terminal domain"/>
    <property type="match status" value="1"/>
</dbReference>
<name>A3ZPT6_9BACT</name>
<dbReference type="eggNOG" id="COG1912">
    <property type="taxonomic scope" value="Bacteria"/>
</dbReference>
<proteinExistence type="inferred from homology"/>
<dbReference type="Proteomes" id="UP000004358">
    <property type="component" value="Unassembled WGS sequence"/>
</dbReference>
<dbReference type="InterPro" id="IPR023228">
    <property type="entry name" value="SAM_OH_AdoTrfase_N_sf"/>
</dbReference>
<reference evidence="5 6" key="1">
    <citation type="submission" date="2006-02" db="EMBL/GenBank/DDBJ databases">
        <authorList>
            <person name="Amann R."/>
            <person name="Ferriera S."/>
            <person name="Johnson J."/>
            <person name="Kravitz S."/>
            <person name="Halpern A."/>
            <person name="Remington K."/>
            <person name="Beeson K."/>
            <person name="Tran B."/>
            <person name="Rogers Y.-H."/>
            <person name="Friedman R."/>
            <person name="Venter J.C."/>
        </authorList>
    </citation>
    <scope>NUCLEOTIDE SEQUENCE [LARGE SCALE GENOMIC DNA]</scope>
    <source>
        <strain evidence="5 6">DSM 3645</strain>
    </source>
</reference>
<dbReference type="HOGENOM" id="CLU_059734_1_1_0"/>
<dbReference type="Gene3D" id="2.40.30.90">
    <property type="entry name" value="Bacterial fluorinating enzyme like"/>
    <property type="match status" value="1"/>
</dbReference>
<dbReference type="STRING" id="314230.DSM3645_22496"/>
<dbReference type="SUPFAM" id="SSF101852">
    <property type="entry name" value="Bacterial fluorinating enzyme, C-terminal domain"/>
    <property type="match status" value="1"/>
</dbReference>
<evidence type="ECO:0008006" key="7">
    <source>
        <dbReference type="Google" id="ProtNLM"/>
    </source>
</evidence>
<dbReference type="InterPro" id="IPR046469">
    <property type="entry name" value="SAM_HAT_N"/>
</dbReference>
<evidence type="ECO:0000259" key="3">
    <source>
        <dbReference type="Pfam" id="PF01887"/>
    </source>
</evidence>
<dbReference type="PANTHER" id="PTHR35092:SF1">
    <property type="entry name" value="CHLORINASE MJ1651"/>
    <property type="match status" value="1"/>
</dbReference>
<gene>
    <name evidence="5" type="ORF">DSM3645_22496</name>
</gene>
<sequence>MAASGIITLLTDFGADSPYVAEMKGAILSVFRRATIIDLTHSVAPQNIRHGAYLLDRTYRSFPYGAVHVGVVDPGVGSQRKIIAAEIEGQMFVLPDNGLLSVVAASRKTSQLREVANPRLWRSNVSATFHGRDVMGPVAAYLAAGGDFAEVGPTLGAMTRLDFPTVSHSDGTIRGEVLYADSLGNLVTNLTKGDLADHAISSISIDERDVGSLASTYSERSIGSSIALWGSSGQLEISIVGGNAATWMGGGFAGRITIEVKS</sequence>
<evidence type="ECO:0000313" key="6">
    <source>
        <dbReference type="Proteomes" id="UP000004358"/>
    </source>
</evidence>
<dbReference type="PANTHER" id="PTHR35092">
    <property type="entry name" value="CHLORINASE MJ1651"/>
    <property type="match status" value="1"/>
</dbReference>
<evidence type="ECO:0000313" key="5">
    <source>
        <dbReference type="EMBL" id="EAQ81209.1"/>
    </source>
</evidence>
<comment type="caution">
    <text evidence="5">The sequence shown here is derived from an EMBL/GenBank/DDBJ whole genome shotgun (WGS) entry which is preliminary data.</text>
</comment>
<dbReference type="Gene3D" id="3.40.50.10790">
    <property type="entry name" value="S-adenosyl-l-methionine hydroxide adenosyltransferase, N-terminal"/>
    <property type="match status" value="1"/>
</dbReference>
<feature type="domain" description="S-adenosyl-l-methionine hydroxide adenosyltransferase C-terminal" evidence="4">
    <location>
        <begin position="175"/>
        <end position="249"/>
    </location>
</feature>
<keyword evidence="1" id="KW-0949">S-adenosyl-L-methionine</keyword>
<evidence type="ECO:0000259" key="4">
    <source>
        <dbReference type="Pfam" id="PF20257"/>
    </source>
</evidence>
<dbReference type="Pfam" id="PF20257">
    <property type="entry name" value="SAM_HAT_C"/>
    <property type="match status" value="1"/>
</dbReference>
<evidence type="ECO:0000256" key="1">
    <source>
        <dbReference type="ARBA" id="ARBA00022691"/>
    </source>
</evidence>
<protein>
    <recommendedName>
        <fullName evidence="7">SAM-dependent chlorinase/fluorinase</fullName>
    </recommendedName>
</protein>
<dbReference type="InterPro" id="IPR046470">
    <property type="entry name" value="SAM_HAT_C"/>
</dbReference>
<dbReference type="PIRSF" id="PIRSF006779">
    <property type="entry name" value="UCP006779"/>
    <property type="match status" value="1"/>
</dbReference>
<comment type="similarity">
    <text evidence="2">Belongs to the SAM hydrolase / SAM-dependent halogenase family.</text>
</comment>
<dbReference type="EMBL" id="AANZ01000005">
    <property type="protein sequence ID" value="EAQ81209.1"/>
    <property type="molecule type" value="Genomic_DNA"/>
</dbReference>
<feature type="domain" description="S-adenosyl-l-methionine hydroxide adenosyltransferase N-terminal" evidence="3">
    <location>
        <begin position="7"/>
        <end position="152"/>
    </location>
</feature>
<dbReference type="RefSeq" id="WP_002652398.1">
    <property type="nucleotide sequence ID" value="NZ_CH672376.1"/>
</dbReference>
<dbReference type="OrthoDB" id="9792195at2"/>
<organism evidence="5 6">
    <name type="scientific">Blastopirellula marina DSM 3645</name>
    <dbReference type="NCBI Taxonomy" id="314230"/>
    <lineage>
        <taxon>Bacteria</taxon>
        <taxon>Pseudomonadati</taxon>
        <taxon>Planctomycetota</taxon>
        <taxon>Planctomycetia</taxon>
        <taxon>Pirellulales</taxon>
        <taxon>Pirellulaceae</taxon>
        <taxon>Blastopirellula</taxon>
    </lineage>
</organism>
<dbReference type="InterPro" id="IPR023227">
    <property type="entry name" value="SAM_OH_AdoTrfase_C_sf"/>
</dbReference>
<dbReference type="Pfam" id="PF01887">
    <property type="entry name" value="SAM_HAT_N"/>
    <property type="match status" value="1"/>
</dbReference>
<accession>A3ZPT6</accession>
<evidence type="ECO:0000256" key="2">
    <source>
        <dbReference type="ARBA" id="ARBA00024035"/>
    </source>
</evidence>